<dbReference type="Proteomes" id="UP000243975">
    <property type="component" value="Unassembled WGS sequence"/>
</dbReference>
<evidence type="ECO:0000259" key="4">
    <source>
        <dbReference type="PROSITE" id="PS50827"/>
    </source>
</evidence>
<evidence type="ECO:0000313" key="6">
    <source>
        <dbReference type="Proteomes" id="UP000243975"/>
    </source>
</evidence>
<reference evidence="5 6" key="1">
    <citation type="journal article" date="2016" name="Sci. Rep.">
        <title>The genome sequence of the outbreeding globe artichoke constructed de novo incorporating a phase-aware low-pass sequencing strategy of F1 progeny.</title>
        <authorList>
            <person name="Scaglione D."/>
            <person name="Reyes-Chin-Wo S."/>
            <person name="Acquadro A."/>
            <person name="Froenicke L."/>
            <person name="Portis E."/>
            <person name="Beitel C."/>
            <person name="Tirone M."/>
            <person name="Mauro R."/>
            <person name="Lo Monaco A."/>
            <person name="Mauromicale G."/>
            <person name="Faccioli P."/>
            <person name="Cattivelli L."/>
            <person name="Rieseberg L."/>
            <person name="Michelmore R."/>
            <person name="Lanteri S."/>
        </authorList>
    </citation>
    <scope>NUCLEOTIDE SEQUENCE [LARGE SCALE GENOMIC DNA]</scope>
    <source>
        <strain evidence="5">2C</strain>
    </source>
</reference>
<dbReference type="PROSITE" id="PS50827">
    <property type="entry name" value="DDT"/>
    <property type="match status" value="1"/>
</dbReference>
<dbReference type="EMBL" id="LEKV01002516">
    <property type="protein sequence ID" value="KVI03128.1"/>
    <property type="molecule type" value="Genomic_DNA"/>
</dbReference>
<keyword evidence="6" id="KW-1185">Reference proteome</keyword>
<evidence type="ECO:0000256" key="2">
    <source>
        <dbReference type="ARBA" id="ARBA00023242"/>
    </source>
</evidence>
<sequence>MKELMVKGLNMMLMMAWISMKMGWWMFQRSPFSWPLKHLEQLWVQFVFIFLKYEMETVNASYVIPFEYYKVQPFERFVSPQSPPSSGNFGVFEEHVSYLLSVYNFLHSFSVCLFLSPFGLDEFVGALNCSTPNALLDAIHVAPLYVNGANQSWRKKPTTAATFSTYINCCCIKLDHIMGSVDECPCGCNGVSVCSSRQSAVAEASGTGIDLQEKWTGLNFQNLEHPSGRHPSTYEDSGKQQMPLADVNLPNASAMSFRVGGATMKDKHKRNAGIQHDDKQSLDQI</sequence>
<evidence type="ECO:0000256" key="3">
    <source>
        <dbReference type="SAM" id="MobiDB-lite"/>
    </source>
</evidence>
<dbReference type="Gramene" id="KVI03128">
    <property type="protein sequence ID" value="KVI03128"/>
    <property type="gene ID" value="Ccrd_018578"/>
</dbReference>
<accession>A0A103Y5X7</accession>
<feature type="region of interest" description="Disordered" evidence="3">
    <location>
        <begin position="264"/>
        <end position="285"/>
    </location>
</feature>
<dbReference type="STRING" id="59895.A0A103Y5X7"/>
<feature type="domain" description="DDT" evidence="4">
    <location>
        <begin position="93"/>
        <end position="153"/>
    </location>
</feature>
<dbReference type="PANTHER" id="PTHR46508">
    <property type="entry name" value="PHD FINGER FAMILY PROTEIN"/>
    <property type="match status" value="1"/>
</dbReference>
<dbReference type="AlphaFoldDB" id="A0A103Y5X7"/>
<name>A0A103Y5X7_CYNCS</name>
<proteinExistence type="predicted"/>
<dbReference type="InterPro" id="IPR018501">
    <property type="entry name" value="DDT_dom"/>
</dbReference>
<dbReference type="Pfam" id="PF02791">
    <property type="entry name" value="DDT"/>
    <property type="match status" value="1"/>
</dbReference>
<evidence type="ECO:0000256" key="1">
    <source>
        <dbReference type="ARBA" id="ARBA00004123"/>
    </source>
</evidence>
<dbReference type="PANTHER" id="PTHR46508:SF1">
    <property type="entry name" value="PHD FINGER FAMILY PROTEIN"/>
    <property type="match status" value="1"/>
</dbReference>
<organism evidence="5 6">
    <name type="scientific">Cynara cardunculus var. scolymus</name>
    <name type="common">Globe artichoke</name>
    <name type="synonym">Cynara scolymus</name>
    <dbReference type="NCBI Taxonomy" id="59895"/>
    <lineage>
        <taxon>Eukaryota</taxon>
        <taxon>Viridiplantae</taxon>
        <taxon>Streptophyta</taxon>
        <taxon>Embryophyta</taxon>
        <taxon>Tracheophyta</taxon>
        <taxon>Spermatophyta</taxon>
        <taxon>Magnoliopsida</taxon>
        <taxon>eudicotyledons</taxon>
        <taxon>Gunneridae</taxon>
        <taxon>Pentapetalae</taxon>
        <taxon>asterids</taxon>
        <taxon>campanulids</taxon>
        <taxon>Asterales</taxon>
        <taxon>Asteraceae</taxon>
        <taxon>Carduoideae</taxon>
        <taxon>Cardueae</taxon>
        <taxon>Carduinae</taxon>
        <taxon>Cynara</taxon>
    </lineage>
</organism>
<keyword evidence="2" id="KW-0539">Nucleus</keyword>
<protein>
    <submittedName>
        <fullName evidence="5">DDT domain-containing protein</fullName>
    </submittedName>
</protein>
<dbReference type="GO" id="GO:0005634">
    <property type="term" value="C:nucleus"/>
    <property type="evidence" value="ECO:0007669"/>
    <property type="project" value="UniProtKB-SubCell"/>
</dbReference>
<dbReference type="SMART" id="SM00571">
    <property type="entry name" value="DDT"/>
    <property type="match status" value="1"/>
</dbReference>
<comment type="caution">
    <text evidence="5">The sequence shown here is derived from an EMBL/GenBank/DDBJ whole genome shotgun (WGS) entry which is preliminary data.</text>
</comment>
<gene>
    <name evidence="5" type="ORF">Ccrd_018578</name>
</gene>
<comment type="subcellular location">
    <subcellularLocation>
        <location evidence="1">Nucleus</location>
    </subcellularLocation>
</comment>
<feature type="compositionally biased region" description="Basic and acidic residues" evidence="3">
    <location>
        <begin position="275"/>
        <end position="285"/>
    </location>
</feature>
<evidence type="ECO:0000313" key="5">
    <source>
        <dbReference type="EMBL" id="KVI03128.1"/>
    </source>
</evidence>